<comment type="caution">
    <text evidence="3">The sequence shown here is derived from an EMBL/GenBank/DDBJ whole genome shotgun (WGS) entry which is preliminary data.</text>
</comment>
<feature type="region of interest" description="Disordered" evidence="1">
    <location>
        <begin position="280"/>
        <end position="308"/>
    </location>
</feature>
<evidence type="ECO:0000259" key="2">
    <source>
        <dbReference type="Pfam" id="PF20263"/>
    </source>
</evidence>
<feature type="compositionally biased region" description="Basic and acidic residues" evidence="1">
    <location>
        <begin position="405"/>
        <end position="414"/>
    </location>
</feature>
<organism evidence="3 4">
    <name type="scientific">Fusarium gaditjirri</name>
    <dbReference type="NCBI Taxonomy" id="282569"/>
    <lineage>
        <taxon>Eukaryota</taxon>
        <taxon>Fungi</taxon>
        <taxon>Dikarya</taxon>
        <taxon>Ascomycota</taxon>
        <taxon>Pezizomycotina</taxon>
        <taxon>Sordariomycetes</taxon>
        <taxon>Hypocreomycetidae</taxon>
        <taxon>Hypocreales</taxon>
        <taxon>Nectriaceae</taxon>
        <taxon>Fusarium</taxon>
        <taxon>Fusarium nisikadoi species complex</taxon>
    </lineage>
</organism>
<gene>
    <name evidence="3" type="ORF">FGADI_6605</name>
</gene>
<sequence>MPRPHSTIPTHLPPLHLYRHILRETSYLPPAIRPEVTHRIRTRFRSHRKYDRLQNKHRAAATNFLRRLRAANSGKQSLMADLIMDAFGRTGARRRSLLSDYTQPEPPSNSDALEALIQEVEADEKPPETAEPKEAELQNESSPPKPAETAIESQTSTNTSEDTNETPGNGEETKPKTRLVRKGPKPLQPAFYAKWDTEKLRNLLRSQRDLQRSSRLSWPKHDIKTLNPDHAVPRQTTWGKPPPPNIYQAKRAHFWKRVSTKAMPPLGKDEWDLLGRLSNGAQQEDQWKVPERRSAAKPSRGAAAKSDAWDWEGYASRPAPQVRRQSPLSIYASVGRDKEKHPYQPRLNHKDFSPRWFKRVYQRVWQFTPKLDPNSKPDRPKFIWGALTKPAVLPTKAQLAIFEGVDNKGKRPEPSPRIQRAPNSRPRTAANPLRTRES</sequence>
<accession>A0A8H4WWL6</accession>
<keyword evidence="4" id="KW-1185">Reference proteome</keyword>
<protein>
    <recommendedName>
        <fullName evidence="2">LYR motif-containing protein Cup1-like N-terminal domain-containing protein</fullName>
    </recommendedName>
</protein>
<dbReference type="OrthoDB" id="5521299at2759"/>
<dbReference type="EMBL" id="JABFAI010000152">
    <property type="protein sequence ID" value="KAF4952715.1"/>
    <property type="molecule type" value="Genomic_DNA"/>
</dbReference>
<feature type="region of interest" description="Disordered" evidence="1">
    <location>
        <begin position="122"/>
        <end position="190"/>
    </location>
</feature>
<name>A0A8H4WWL6_9HYPO</name>
<feature type="region of interest" description="Disordered" evidence="1">
    <location>
        <begin position="403"/>
        <end position="438"/>
    </location>
</feature>
<dbReference type="CDD" id="cd20273">
    <property type="entry name" value="Complex1_LYR_unchar"/>
    <property type="match status" value="1"/>
</dbReference>
<feature type="region of interest" description="Disordered" evidence="1">
    <location>
        <begin position="221"/>
        <end position="245"/>
    </location>
</feature>
<reference evidence="3" key="2">
    <citation type="submission" date="2020-05" db="EMBL/GenBank/DDBJ databases">
        <authorList>
            <person name="Kim H.-S."/>
            <person name="Proctor R.H."/>
            <person name="Brown D.W."/>
        </authorList>
    </citation>
    <scope>NUCLEOTIDE SEQUENCE</scope>
    <source>
        <strain evidence="3">NRRL 45417</strain>
    </source>
</reference>
<evidence type="ECO:0000256" key="1">
    <source>
        <dbReference type="SAM" id="MobiDB-lite"/>
    </source>
</evidence>
<dbReference type="Pfam" id="PF20263">
    <property type="entry name" value="LYRM2-like"/>
    <property type="match status" value="1"/>
</dbReference>
<feature type="domain" description="LYR motif-containing protein Cup1-like N-terminal" evidence="2">
    <location>
        <begin position="17"/>
        <end position="98"/>
    </location>
</feature>
<dbReference type="Proteomes" id="UP000604273">
    <property type="component" value="Unassembled WGS sequence"/>
</dbReference>
<evidence type="ECO:0000313" key="3">
    <source>
        <dbReference type="EMBL" id="KAF4952715.1"/>
    </source>
</evidence>
<proteinExistence type="predicted"/>
<feature type="compositionally biased region" description="Basic and acidic residues" evidence="1">
    <location>
        <begin position="285"/>
        <end position="294"/>
    </location>
</feature>
<dbReference type="InterPro" id="IPR046896">
    <property type="entry name" value="Cup1-like_N"/>
</dbReference>
<evidence type="ECO:0000313" key="4">
    <source>
        <dbReference type="Proteomes" id="UP000604273"/>
    </source>
</evidence>
<dbReference type="AlphaFoldDB" id="A0A8H4WWL6"/>
<feature type="compositionally biased region" description="Basic and acidic residues" evidence="1">
    <location>
        <begin position="123"/>
        <end position="136"/>
    </location>
</feature>
<feature type="compositionally biased region" description="Low complexity" evidence="1">
    <location>
        <begin position="152"/>
        <end position="161"/>
    </location>
</feature>
<reference evidence="3" key="1">
    <citation type="journal article" date="2020" name="BMC Genomics">
        <title>Correction to: Identification and distribution of gene clusters required for synthesis of sphingolipid metabolism inhibitors in diverse species of the filamentous fungus Fusarium.</title>
        <authorList>
            <person name="Kim H.S."/>
            <person name="Lohmar J.M."/>
            <person name="Busman M."/>
            <person name="Brown D.W."/>
            <person name="Naumann T.A."/>
            <person name="Divon H.H."/>
            <person name="Lysoe E."/>
            <person name="Uhlig S."/>
            <person name="Proctor R.H."/>
        </authorList>
    </citation>
    <scope>NUCLEOTIDE SEQUENCE</scope>
    <source>
        <strain evidence="3">NRRL 45417</strain>
    </source>
</reference>